<dbReference type="AlphaFoldDB" id="A0A3B0T5U1"/>
<dbReference type="EMBL" id="UOEN01000183">
    <property type="protein sequence ID" value="VAW13695.1"/>
    <property type="molecule type" value="Genomic_DNA"/>
</dbReference>
<proteinExistence type="predicted"/>
<gene>
    <name evidence="2" type="ORF">MNBD_BACTEROID05-1248</name>
</gene>
<name>A0A3B0T5U1_9ZZZZ</name>
<dbReference type="InterPro" id="IPR010985">
    <property type="entry name" value="Ribbon_hlx_hlx"/>
</dbReference>
<sequence>MPTAKIAITLDQKLLQKIDQLVKKHIFPNRSKVIQCALAEKIVRLDKSRLALECANLNTEEEQSFAEEGMSMELENWPEY</sequence>
<protein>
    <recommendedName>
        <fullName evidence="1">Ribbon-helix-helix protein CopG domain-containing protein</fullName>
    </recommendedName>
</protein>
<feature type="domain" description="Ribbon-helix-helix protein CopG" evidence="1">
    <location>
        <begin position="6"/>
        <end position="44"/>
    </location>
</feature>
<reference evidence="2" key="1">
    <citation type="submission" date="2018-06" db="EMBL/GenBank/DDBJ databases">
        <authorList>
            <person name="Zhirakovskaya E."/>
        </authorList>
    </citation>
    <scope>NUCLEOTIDE SEQUENCE</scope>
</reference>
<dbReference type="InterPro" id="IPR002145">
    <property type="entry name" value="CopG"/>
</dbReference>
<dbReference type="InterPro" id="IPR013321">
    <property type="entry name" value="Arc_rbn_hlx_hlx"/>
</dbReference>
<dbReference type="SUPFAM" id="SSF47598">
    <property type="entry name" value="Ribbon-helix-helix"/>
    <property type="match status" value="1"/>
</dbReference>
<dbReference type="Gene3D" id="1.10.1220.10">
    <property type="entry name" value="Met repressor-like"/>
    <property type="match status" value="1"/>
</dbReference>
<organism evidence="2">
    <name type="scientific">hydrothermal vent metagenome</name>
    <dbReference type="NCBI Taxonomy" id="652676"/>
    <lineage>
        <taxon>unclassified sequences</taxon>
        <taxon>metagenomes</taxon>
        <taxon>ecological metagenomes</taxon>
    </lineage>
</organism>
<dbReference type="Pfam" id="PF01402">
    <property type="entry name" value="RHH_1"/>
    <property type="match status" value="1"/>
</dbReference>
<dbReference type="CDD" id="cd22231">
    <property type="entry name" value="RHH_NikR_HicB-like"/>
    <property type="match status" value="1"/>
</dbReference>
<dbReference type="GO" id="GO:0006355">
    <property type="term" value="P:regulation of DNA-templated transcription"/>
    <property type="evidence" value="ECO:0007669"/>
    <property type="project" value="InterPro"/>
</dbReference>
<evidence type="ECO:0000313" key="2">
    <source>
        <dbReference type="EMBL" id="VAW13695.1"/>
    </source>
</evidence>
<accession>A0A3B0T5U1</accession>
<evidence type="ECO:0000259" key="1">
    <source>
        <dbReference type="Pfam" id="PF01402"/>
    </source>
</evidence>